<dbReference type="EMBL" id="CP063982">
    <property type="protein sequence ID" value="UOD50927.1"/>
    <property type="molecule type" value="Genomic_DNA"/>
</dbReference>
<dbReference type="Proteomes" id="UP000831607">
    <property type="component" value="Chromosome"/>
</dbReference>
<evidence type="ECO:0000313" key="4">
    <source>
        <dbReference type="Proteomes" id="UP000831607"/>
    </source>
</evidence>
<evidence type="ECO:0000256" key="1">
    <source>
        <dbReference type="SAM" id="MobiDB-lite"/>
    </source>
</evidence>
<proteinExistence type="predicted"/>
<name>A0ABY4AKX2_9BURK</name>
<protein>
    <submittedName>
        <fullName evidence="3">Uncharacterized protein</fullName>
    </submittedName>
</protein>
<evidence type="ECO:0000256" key="2">
    <source>
        <dbReference type="SAM" id="Phobius"/>
    </source>
</evidence>
<organism evidence="3 4">
    <name type="scientific">Orrella daihaiensis</name>
    <dbReference type="NCBI Taxonomy" id="2782176"/>
    <lineage>
        <taxon>Bacteria</taxon>
        <taxon>Pseudomonadati</taxon>
        <taxon>Pseudomonadota</taxon>
        <taxon>Betaproteobacteria</taxon>
        <taxon>Burkholderiales</taxon>
        <taxon>Alcaligenaceae</taxon>
        <taxon>Orrella</taxon>
    </lineage>
</organism>
<feature type="region of interest" description="Disordered" evidence="1">
    <location>
        <begin position="56"/>
        <end position="100"/>
    </location>
</feature>
<keyword evidence="2" id="KW-1133">Transmembrane helix</keyword>
<keyword evidence="2" id="KW-0812">Transmembrane</keyword>
<gene>
    <name evidence="3" type="ORF">DHf2319_03120</name>
</gene>
<dbReference type="RefSeq" id="WP_243479341.1">
    <property type="nucleotide sequence ID" value="NZ_CP063982.1"/>
</dbReference>
<keyword evidence="4" id="KW-1185">Reference proteome</keyword>
<accession>A0ABY4AKX2</accession>
<keyword evidence="2" id="KW-0472">Membrane</keyword>
<reference evidence="3 4" key="1">
    <citation type="submission" date="2020-11" db="EMBL/GenBank/DDBJ databases">
        <title>Algicoccus daihaiensis sp.nov., isolated from Daihai Lake in Inner Mongolia.</title>
        <authorList>
            <person name="Kai J."/>
        </authorList>
    </citation>
    <scope>NUCLEOTIDE SEQUENCE [LARGE SCALE GENOMIC DNA]</scope>
    <source>
        <strain evidence="4">f23</strain>
    </source>
</reference>
<evidence type="ECO:0000313" key="3">
    <source>
        <dbReference type="EMBL" id="UOD50927.1"/>
    </source>
</evidence>
<feature type="transmembrane region" description="Helical" evidence="2">
    <location>
        <begin position="12"/>
        <end position="43"/>
    </location>
</feature>
<sequence length="215" mass="23026">MSKKKKSQPQSAIPFFMMAGFAFLAGFPIWLVLVLALIGMLVLKLEKDKKALSNLPPLPPAELDDAQNTSVPDSSDSLAGPFGRPIPAPAMPSPESVIQAPTPQTYREPIEAPQPPPWVSPDYQPYPVQTTEVQPINRSVAAVTPKISTTERSVNTIGGSTVKTAGIHPLAKSLRSRDGARQAIIAMTVLGAPRALQPYEFDPIEQSDVAPGRPS</sequence>
<feature type="compositionally biased region" description="Polar residues" evidence="1">
    <location>
        <begin position="66"/>
        <end position="77"/>
    </location>
</feature>